<dbReference type="AlphaFoldDB" id="I4B4B5"/>
<dbReference type="InterPro" id="IPR012296">
    <property type="entry name" value="Nuclease_put_TT1808"/>
</dbReference>
<dbReference type="Proteomes" id="UP000006048">
    <property type="component" value="Chromosome"/>
</dbReference>
<dbReference type="KEGG" id="tpx:Turpa_1474"/>
<sequence length="191" mass="21337">MSGAALLDDPVVVGQIHRFTLNEYHRLADNWQIDQRTELIEGVIINKMPKSPLHVYLIETLREILASAFKAGYLVRQEQPLSIPALQSEPEPDLCVVRGTKDDFLNAHPHTAEVVVEVAVSSLPLDRAKLRGYALAQIPEVWIVRADNHTVEIYRKPEGDGYSVTSVMSNDAVLLVHGKDVQVQTIFPKNP</sequence>
<dbReference type="RefSeq" id="WP_014802636.1">
    <property type="nucleotide sequence ID" value="NC_018020.1"/>
</dbReference>
<dbReference type="HOGENOM" id="CLU_076312_2_0_12"/>
<dbReference type="InterPro" id="IPR008538">
    <property type="entry name" value="Uma2"/>
</dbReference>
<gene>
    <name evidence="2" type="ordered locus">Turpa_1474</name>
</gene>
<dbReference type="PANTHER" id="PTHR35400">
    <property type="entry name" value="SLR1083 PROTEIN"/>
    <property type="match status" value="1"/>
</dbReference>
<evidence type="ECO:0000259" key="1">
    <source>
        <dbReference type="Pfam" id="PF05685"/>
    </source>
</evidence>
<dbReference type="PANTHER" id="PTHR35400:SF1">
    <property type="entry name" value="SLR1083 PROTEIN"/>
    <property type="match status" value="1"/>
</dbReference>
<dbReference type="Pfam" id="PF05685">
    <property type="entry name" value="Uma2"/>
    <property type="match status" value="1"/>
</dbReference>
<dbReference type="STRING" id="869212.Turpa_1474"/>
<organism evidence="2 3">
    <name type="scientific">Turneriella parva (strain ATCC BAA-1111 / DSM 21527 / NCTC 11395 / H)</name>
    <name type="common">Leptospira parva</name>
    <dbReference type="NCBI Taxonomy" id="869212"/>
    <lineage>
        <taxon>Bacteria</taxon>
        <taxon>Pseudomonadati</taxon>
        <taxon>Spirochaetota</taxon>
        <taxon>Spirochaetia</taxon>
        <taxon>Leptospirales</taxon>
        <taxon>Leptospiraceae</taxon>
        <taxon>Turneriella</taxon>
    </lineage>
</organism>
<dbReference type="EMBL" id="CP002959">
    <property type="protein sequence ID" value="AFM12122.1"/>
    <property type="molecule type" value="Genomic_DNA"/>
</dbReference>
<name>I4B4B5_TURPD</name>
<keyword evidence="3" id="KW-1185">Reference proteome</keyword>
<protein>
    <recommendedName>
        <fullName evidence="1">Putative restriction endonuclease domain-containing protein</fullName>
    </recommendedName>
</protein>
<dbReference type="SUPFAM" id="SSF52980">
    <property type="entry name" value="Restriction endonuclease-like"/>
    <property type="match status" value="1"/>
</dbReference>
<evidence type="ECO:0000313" key="2">
    <source>
        <dbReference type="EMBL" id="AFM12122.1"/>
    </source>
</evidence>
<accession>I4B4B5</accession>
<proteinExistence type="predicted"/>
<reference evidence="2 3" key="1">
    <citation type="submission" date="2012-06" db="EMBL/GenBank/DDBJ databases">
        <title>The complete chromosome of genome of Turneriella parva DSM 21527.</title>
        <authorList>
            <consortium name="US DOE Joint Genome Institute (JGI-PGF)"/>
            <person name="Lucas S."/>
            <person name="Han J."/>
            <person name="Lapidus A."/>
            <person name="Bruce D."/>
            <person name="Goodwin L."/>
            <person name="Pitluck S."/>
            <person name="Peters L."/>
            <person name="Kyrpides N."/>
            <person name="Mavromatis K."/>
            <person name="Ivanova N."/>
            <person name="Mikhailova N."/>
            <person name="Chertkov O."/>
            <person name="Detter J.C."/>
            <person name="Tapia R."/>
            <person name="Han C."/>
            <person name="Land M."/>
            <person name="Hauser L."/>
            <person name="Markowitz V."/>
            <person name="Cheng J.-F."/>
            <person name="Hugenholtz P."/>
            <person name="Woyke T."/>
            <person name="Wu D."/>
            <person name="Gronow S."/>
            <person name="Wellnitz S."/>
            <person name="Brambilla E."/>
            <person name="Klenk H.-P."/>
            <person name="Eisen J.A."/>
        </authorList>
    </citation>
    <scope>NUCLEOTIDE SEQUENCE [LARGE SCALE GENOMIC DNA]</scope>
    <source>
        <strain evidence="3">ATCC BAA-1111 / DSM 21527 / NCTC 11395 / H</strain>
    </source>
</reference>
<evidence type="ECO:0000313" key="3">
    <source>
        <dbReference type="Proteomes" id="UP000006048"/>
    </source>
</evidence>
<dbReference type="OrthoDB" id="196625at2"/>
<feature type="domain" description="Putative restriction endonuclease" evidence="1">
    <location>
        <begin position="22"/>
        <end position="173"/>
    </location>
</feature>
<dbReference type="InterPro" id="IPR011335">
    <property type="entry name" value="Restrct_endonuc-II-like"/>
</dbReference>
<dbReference type="CDD" id="cd06260">
    <property type="entry name" value="DUF820-like"/>
    <property type="match status" value="1"/>
</dbReference>
<dbReference type="Gene3D" id="3.90.1570.10">
    <property type="entry name" value="tt1808, chain A"/>
    <property type="match status" value="1"/>
</dbReference>